<keyword evidence="3" id="KW-1185">Reference proteome</keyword>
<gene>
    <name evidence="2" type="ORF">OE88DRAFT_1657517</name>
</gene>
<dbReference type="Proteomes" id="UP000305948">
    <property type="component" value="Unassembled WGS sequence"/>
</dbReference>
<protein>
    <recommendedName>
        <fullName evidence="1">Peptidase S9 prolyl oligopeptidase catalytic domain-containing protein</fullName>
    </recommendedName>
</protein>
<dbReference type="AlphaFoldDB" id="A0A5C3NFL0"/>
<dbReference type="SUPFAM" id="SSF53474">
    <property type="entry name" value="alpha/beta-Hydrolases"/>
    <property type="match status" value="1"/>
</dbReference>
<reference evidence="2 3" key="1">
    <citation type="journal article" date="2019" name="Nat. Ecol. Evol.">
        <title>Megaphylogeny resolves global patterns of mushroom evolution.</title>
        <authorList>
            <person name="Varga T."/>
            <person name="Krizsan K."/>
            <person name="Foldi C."/>
            <person name="Dima B."/>
            <person name="Sanchez-Garcia M."/>
            <person name="Sanchez-Ramirez S."/>
            <person name="Szollosi G.J."/>
            <person name="Szarkandi J.G."/>
            <person name="Papp V."/>
            <person name="Albert L."/>
            <person name="Andreopoulos W."/>
            <person name="Angelini C."/>
            <person name="Antonin V."/>
            <person name="Barry K.W."/>
            <person name="Bougher N.L."/>
            <person name="Buchanan P."/>
            <person name="Buyck B."/>
            <person name="Bense V."/>
            <person name="Catcheside P."/>
            <person name="Chovatia M."/>
            <person name="Cooper J."/>
            <person name="Damon W."/>
            <person name="Desjardin D."/>
            <person name="Finy P."/>
            <person name="Geml J."/>
            <person name="Haridas S."/>
            <person name="Hughes K."/>
            <person name="Justo A."/>
            <person name="Karasinski D."/>
            <person name="Kautmanova I."/>
            <person name="Kiss B."/>
            <person name="Kocsube S."/>
            <person name="Kotiranta H."/>
            <person name="LaButti K.M."/>
            <person name="Lechner B.E."/>
            <person name="Liimatainen K."/>
            <person name="Lipzen A."/>
            <person name="Lukacs Z."/>
            <person name="Mihaltcheva S."/>
            <person name="Morgado L.N."/>
            <person name="Niskanen T."/>
            <person name="Noordeloos M.E."/>
            <person name="Ohm R.A."/>
            <person name="Ortiz-Santana B."/>
            <person name="Ovrebo C."/>
            <person name="Racz N."/>
            <person name="Riley R."/>
            <person name="Savchenko A."/>
            <person name="Shiryaev A."/>
            <person name="Soop K."/>
            <person name="Spirin V."/>
            <person name="Szebenyi C."/>
            <person name="Tomsovsky M."/>
            <person name="Tulloss R.E."/>
            <person name="Uehling J."/>
            <person name="Grigoriev I.V."/>
            <person name="Vagvolgyi C."/>
            <person name="Papp T."/>
            <person name="Martin F.M."/>
            <person name="Miettinen O."/>
            <person name="Hibbett D.S."/>
            <person name="Nagy L.G."/>
        </authorList>
    </citation>
    <scope>NUCLEOTIDE SEQUENCE [LARGE SCALE GENOMIC DNA]</scope>
    <source>
        <strain evidence="2 3">OMC1185</strain>
    </source>
</reference>
<name>A0A5C3NFL0_9AGAM</name>
<dbReference type="InterPro" id="IPR029058">
    <property type="entry name" value="AB_hydrolase_fold"/>
</dbReference>
<feature type="domain" description="Peptidase S9 prolyl oligopeptidase catalytic" evidence="1">
    <location>
        <begin position="113"/>
        <end position="163"/>
    </location>
</feature>
<proteinExistence type="predicted"/>
<evidence type="ECO:0000313" key="3">
    <source>
        <dbReference type="Proteomes" id="UP000305948"/>
    </source>
</evidence>
<dbReference type="OrthoDB" id="19653at2759"/>
<organism evidence="2 3">
    <name type="scientific">Heliocybe sulcata</name>
    <dbReference type="NCBI Taxonomy" id="5364"/>
    <lineage>
        <taxon>Eukaryota</taxon>
        <taxon>Fungi</taxon>
        <taxon>Dikarya</taxon>
        <taxon>Basidiomycota</taxon>
        <taxon>Agaricomycotina</taxon>
        <taxon>Agaricomycetes</taxon>
        <taxon>Gloeophyllales</taxon>
        <taxon>Gloeophyllaceae</taxon>
        <taxon>Heliocybe</taxon>
    </lineage>
</organism>
<dbReference type="GO" id="GO:0006508">
    <property type="term" value="P:proteolysis"/>
    <property type="evidence" value="ECO:0007669"/>
    <property type="project" value="InterPro"/>
</dbReference>
<dbReference type="Gene3D" id="3.40.50.1820">
    <property type="entry name" value="alpha/beta hydrolase"/>
    <property type="match status" value="1"/>
</dbReference>
<evidence type="ECO:0000259" key="1">
    <source>
        <dbReference type="Pfam" id="PF00326"/>
    </source>
</evidence>
<dbReference type="EMBL" id="ML213509">
    <property type="protein sequence ID" value="TFK52321.1"/>
    <property type="molecule type" value="Genomic_DNA"/>
</dbReference>
<dbReference type="GO" id="GO:0008236">
    <property type="term" value="F:serine-type peptidase activity"/>
    <property type="evidence" value="ECO:0007669"/>
    <property type="project" value="InterPro"/>
</dbReference>
<accession>A0A5C3NFL0</accession>
<dbReference type="STRING" id="5364.A0A5C3NFL0"/>
<dbReference type="InterPro" id="IPR001375">
    <property type="entry name" value="Peptidase_S9_cat"/>
</dbReference>
<dbReference type="Pfam" id="PF00326">
    <property type="entry name" value="Peptidase_S9"/>
    <property type="match status" value="1"/>
</dbReference>
<evidence type="ECO:0000313" key="2">
    <source>
        <dbReference type="EMBL" id="TFK52321.1"/>
    </source>
</evidence>
<sequence length="187" mass="21553">MIDPAEYSQWLYPQTHVNDTEPMISDSPLAYHPPTHPTPGWPANPRMHLGRLYMQLGEFLDYYTGRHNPSLSLELRRELLSANEADDLDVRMKELIPKEDLALFPQLYPSPQKWPPTLLIHGKADRALKLRESLHLYRILKHGGADVTMMVVDGQDHSFDYQKGAEELFGRTIFDAAAEFLVKRLYP</sequence>